<dbReference type="PRINTS" id="PR00180">
    <property type="entry name" value="CRETINALDHBP"/>
</dbReference>
<evidence type="ECO:0000259" key="1">
    <source>
        <dbReference type="PROSITE" id="PS50191"/>
    </source>
</evidence>
<sequence>MSKNSKSKVAKEKAISDEEKQECIEKLRKLVIAVDPQIRSDDIYMIRWLMYKDWDVNAAFQKLMKNYKFSKEHPDWMKMDNVSNYEDLLKYNLGVMFDGRTQKGRRVYLMRGCNMNPDNLSMANASRIDNIWFEMVMDEIETLQNGASVLIDFKNISWKVVKWFTPMNSMLLSRFANLTPLKHLDFHIINTTPFINTLVNLTFPFFSQSLREKIHFHHDNLEKLHEEFGKDFLPEEFGGPKGKTLDLEKIYRNLFAADKYYPKEIWFLKEEYSKKNSVCIENGEKTKNEGNLRETIREID</sequence>
<dbReference type="SUPFAM" id="SSF52087">
    <property type="entry name" value="CRAL/TRIO domain"/>
    <property type="match status" value="1"/>
</dbReference>
<dbReference type="PANTHER" id="PTHR10174">
    <property type="entry name" value="ALPHA-TOCOPHEROL TRANSFER PROTEIN-RELATED"/>
    <property type="match status" value="1"/>
</dbReference>
<dbReference type="SMART" id="SM00516">
    <property type="entry name" value="SEC14"/>
    <property type="match status" value="1"/>
</dbReference>
<dbReference type="PANTHER" id="PTHR10174:SF226">
    <property type="entry name" value="CLAVESIN-1-LIKE PROTEIN"/>
    <property type="match status" value="1"/>
</dbReference>
<dbReference type="PROSITE" id="PS50191">
    <property type="entry name" value="CRAL_TRIO"/>
    <property type="match status" value="1"/>
</dbReference>
<evidence type="ECO:0000313" key="3">
    <source>
        <dbReference type="EMBL" id="SSX28858.1"/>
    </source>
</evidence>
<dbReference type="Pfam" id="PF00650">
    <property type="entry name" value="CRAL_TRIO"/>
    <property type="match status" value="1"/>
</dbReference>
<dbReference type="InterPro" id="IPR001251">
    <property type="entry name" value="CRAL-TRIO_dom"/>
</dbReference>
<accession>A0A336MSE2</accession>
<dbReference type="InterPro" id="IPR036273">
    <property type="entry name" value="CRAL/TRIO_N_dom_sf"/>
</dbReference>
<proteinExistence type="predicted"/>
<dbReference type="VEuPathDB" id="VectorBase:CSON000544"/>
<reference evidence="2" key="1">
    <citation type="submission" date="2018-04" db="EMBL/GenBank/DDBJ databases">
        <authorList>
            <person name="Go L.Y."/>
            <person name="Mitchell J.A."/>
        </authorList>
    </citation>
    <scope>NUCLEOTIDE SEQUENCE</scope>
    <source>
        <tissue evidence="2">Whole organism</tissue>
    </source>
</reference>
<organism evidence="3">
    <name type="scientific">Culicoides sonorensis</name>
    <name type="common">Biting midge</name>
    <dbReference type="NCBI Taxonomy" id="179676"/>
    <lineage>
        <taxon>Eukaryota</taxon>
        <taxon>Metazoa</taxon>
        <taxon>Ecdysozoa</taxon>
        <taxon>Arthropoda</taxon>
        <taxon>Hexapoda</taxon>
        <taxon>Insecta</taxon>
        <taxon>Pterygota</taxon>
        <taxon>Neoptera</taxon>
        <taxon>Endopterygota</taxon>
        <taxon>Diptera</taxon>
        <taxon>Nematocera</taxon>
        <taxon>Chironomoidea</taxon>
        <taxon>Ceratopogonidae</taxon>
        <taxon>Ceratopogoninae</taxon>
        <taxon>Culicoides</taxon>
        <taxon>Monoculicoides</taxon>
    </lineage>
</organism>
<evidence type="ECO:0000313" key="2">
    <source>
        <dbReference type="EMBL" id="SSX08947.1"/>
    </source>
</evidence>
<dbReference type="CDD" id="cd00170">
    <property type="entry name" value="SEC14"/>
    <property type="match status" value="1"/>
</dbReference>
<gene>
    <name evidence="3" type="primary">CSON000544</name>
</gene>
<dbReference type="Gene3D" id="1.10.8.20">
    <property type="entry name" value="N-terminal domain of phosphatidylinositol transfer protein sec14p"/>
    <property type="match status" value="1"/>
</dbReference>
<dbReference type="AlphaFoldDB" id="A0A336MSE2"/>
<dbReference type="InterPro" id="IPR036865">
    <property type="entry name" value="CRAL-TRIO_dom_sf"/>
</dbReference>
<dbReference type="EMBL" id="UFQT01001089">
    <property type="protein sequence ID" value="SSX28858.1"/>
    <property type="molecule type" value="Genomic_DNA"/>
</dbReference>
<dbReference type="OMA" id="AVEFEND"/>
<dbReference type="Gene3D" id="1.20.5.1200">
    <property type="entry name" value="Alpha-tocopherol transfer"/>
    <property type="match status" value="1"/>
</dbReference>
<feature type="domain" description="CRAL-TRIO" evidence="1">
    <location>
        <begin position="85"/>
        <end position="245"/>
    </location>
</feature>
<dbReference type="GO" id="GO:1902936">
    <property type="term" value="F:phosphatidylinositol bisphosphate binding"/>
    <property type="evidence" value="ECO:0007669"/>
    <property type="project" value="TreeGrafter"/>
</dbReference>
<name>A0A336MSE2_CULSO</name>
<reference evidence="3" key="2">
    <citation type="submission" date="2018-07" db="EMBL/GenBank/DDBJ databases">
        <authorList>
            <person name="Quirk P.G."/>
            <person name="Krulwich T.A."/>
        </authorList>
    </citation>
    <scope>NUCLEOTIDE SEQUENCE</scope>
</reference>
<protein>
    <submittedName>
        <fullName evidence="3">CSON000544 protein</fullName>
    </submittedName>
</protein>
<dbReference type="EMBL" id="UFQS01001089">
    <property type="protein sequence ID" value="SSX08947.1"/>
    <property type="molecule type" value="Genomic_DNA"/>
</dbReference>
<dbReference type="Gene3D" id="3.40.525.10">
    <property type="entry name" value="CRAL-TRIO lipid binding domain"/>
    <property type="match status" value="1"/>
</dbReference>
<dbReference type="SUPFAM" id="SSF46938">
    <property type="entry name" value="CRAL/TRIO N-terminal domain"/>
    <property type="match status" value="1"/>
</dbReference>
<dbReference type="GO" id="GO:0016020">
    <property type="term" value="C:membrane"/>
    <property type="evidence" value="ECO:0007669"/>
    <property type="project" value="TreeGrafter"/>
</dbReference>